<dbReference type="AlphaFoldDB" id="A0A5C6ZH35"/>
<protein>
    <submittedName>
        <fullName evidence="2">Adenylosuccinate synthetase</fullName>
    </submittedName>
</protein>
<proteinExistence type="predicted"/>
<feature type="transmembrane region" description="Helical" evidence="1">
    <location>
        <begin position="30"/>
        <end position="47"/>
    </location>
</feature>
<keyword evidence="1" id="KW-0472">Membrane</keyword>
<sequence>MGYSLLLQIPTDVPKPGDSGTVDLSEPFDLIVFIILPIVFVILYFVWKRNKKRDRDKNN</sequence>
<reference evidence="2 3" key="1">
    <citation type="submission" date="2019-08" db="EMBL/GenBank/DDBJ databases">
        <title>Genomes of Subsaximicrobium wynnwilliamsii strains.</title>
        <authorList>
            <person name="Bowman J.P."/>
        </authorList>
    </citation>
    <scope>NUCLEOTIDE SEQUENCE [LARGE SCALE GENOMIC DNA]</scope>
    <source>
        <strain evidence="2 3">2-80-2</strain>
    </source>
</reference>
<keyword evidence="1" id="KW-0812">Transmembrane</keyword>
<accession>A0A5C6ZH35</accession>
<keyword evidence="3" id="KW-1185">Reference proteome</keyword>
<evidence type="ECO:0000256" key="1">
    <source>
        <dbReference type="SAM" id="Phobius"/>
    </source>
</evidence>
<evidence type="ECO:0000313" key="2">
    <source>
        <dbReference type="EMBL" id="TXD89011.1"/>
    </source>
</evidence>
<dbReference type="EMBL" id="VORO01000010">
    <property type="protein sequence ID" value="TXD89011.1"/>
    <property type="molecule type" value="Genomic_DNA"/>
</dbReference>
<name>A0A5C6ZH35_9FLAO</name>
<organism evidence="2 3">
    <name type="scientific">Subsaximicrobium wynnwilliamsii</name>
    <dbReference type="NCBI Taxonomy" id="291179"/>
    <lineage>
        <taxon>Bacteria</taxon>
        <taxon>Pseudomonadati</taxon>
        <taxon>Bacteroidota</taxon>
        <taxon>Flavobacteriia</taxon>
        <taxon>Flavobacteriales</taxon>
        <taxon>Flavobacteriaceae</taxon>
        <taxon>Subsaximicrobium</taxon>
    </lineage>
</organism>
<comment type="caution">
    <text evidence="2">The sequence shown here is derived from an EMBL/GenBank/DDBJ whole genome shotgun (WGS) entry which is preliminary data.</text>
</comment>
<evidence type="ECO:0000313" key="3">
    <source>
        <dbReference type="Proteomes" id="UP000321578"/>
    </source>
</evidence>
<keyword evidence="1" id="KW-1133">Transmembrane helix</keyword>
<gene>
    <name evidence="2" type="ORF">ESY86_10690</name>
</gene>
<dbReference type="Proteomes" id="UP000321578">
    <property type="component" value="Unassembled WGS sequence"/>
</dbReference>